<dbReference type="GO" id="GO:0016491">
    <property type="term" value="F:oxidoreductase activity"/>
    <property type="evidence" value="ECO:0007669"/>
    <property type="project" value="UniProtKB-KW"/>
</dbReference>
<evidence type="ECO:0000313" key="5">
    <source>
        <dbReference type="EMBL" id="RAI42545.1"/>
    </source>
</evidence>
<evidence type="ECO:0000256" key="1">
    <source>
        <dbReference type="ARBA" id="ARBA00022630"/>
    </source>
</evidence>
<dbReference type="InterPro" id="IPR036318">
    <property type="entry name" value="FAD-bd_PCMH-like_sf"/>
</dbReference>
<dbReference type="RefSeq" id="WP_111420581.1">
    <property type="nucleotide sequence ID" value="NZ_NPEX01000145.1"/>
</dbReference>
<organism evidence="5 6">
    <name type="scientific">Rhodoplanes roseus</name>
    <dbReference type="NCBI Taxonomy" id="29409"/>
    <lineage>
        <taxon>Bacteria</taxon>
        <taxon>Pseudomonadati</taxon>
        <taxon>Pseudomonadota</taxon>
        <taxon>Alphaproteobacteria</taxon>
        <taxon>Hyphomicrobiales</taxon>
        <taxon>Nitrobacteraceae</taxon>
        <taxon>Rhodoplanes</taxon>
    </lineage>
</organism>
<dbReference type="InterPro" id="IPR005107">
    <property type="entry name" value="CO_DH_flav_C"/>
</dbReference>
<evidence type="ECO:0000256" key="2">
    <source>
        <dbReference type="ARBA" id="ARBA00022827"/>
    </source>
</evidence>
<accession>A0A327KY85</accession>
<dbReference type="Pfam" id="PF03450">
    <property type="entry name" value="CO_deh_flav_C"/>
    <property type="match status" value="1"/>
</dbReference>
<keyword evidence="6" id="KW-1185">Reference proteome</keyword>
<evidence type="ECO:0000313" key="6">
    <source>
        <dbReference type="Proteomes" id="UP000249130"/>
    </source>
</evidence>
<dbReference type="Gene3D" id="3.30.43.10">
    <property type="entry name" value="Uridine Diphospho-n-acetylenolpyruvylglucosamine Reductase, domain 2"/>
    <property type="match status" value="1"/>
</dbReference>
<keyword evidence="2" id="KW-0274">FAD</keyword>
<protein>
    <submittedName>
        <fullName evidence="5">Molybdopterin dehydrogenase</fullName>
    </submittedName>
</protein>
<dbReference type="PROSITE" id="PS51387">
    <property type="entry name" value="FAD_PCMH"/>
    <property type="match status" value="1"/>
</dbReference>
<gene>
    <name evidence="5" type="ORF">CH341_19000</name>
</gene>
<dbReference type="SMART" id="SM01092">
    <property type="entry name" value="CO_deh_flav_C"/>
    <property type="match status" value="1"/>
</dbReference>
<comment type="caution">
    <text evidence="5">The sequence shown here is derived from an EMBL/GenBank/DDBJ whole genome shotgun (WGS) entry which is preliminary data.</text>
</comment>
<dbReference type="EMBL" id="NPEX01000145">
    <property type="protein sequence ID" value="RAI42545.1"/>
    <property type="molecule type" value="Genomic_DNA"/>
</dbReference>
<evidence type="ECO:0000256" key="3">
    <source>
        <dbReference type="ARBA" id="ARBA00023002"/>
    </source>
</evidence>
<sequence length="288" mass="30809">MASFDLVEPRSLEEAIGLLDPEDPAVRPVGGGTALMLMMKAQIYKPQRLVCLRRLGGRLSGIAWDAAGSRFRIGALTTFAALEHSPEIAAHLPVVPRTMTTLANVRVRNVATVGGNIAHADPHLDLPPVWLSLGARVLVIGPAGERTLDVADVFAGYYETTLANDELIVALDVPVRPGWRSTYVKVTTRAQHDWPALGIALSAAVSGRVVTDLRLVLSAALDKPTRLVAAEAVLRGAEIDDAVLRRAGDAAVAETEIVTDSRGSADYKQHLLRVHLGRTVRSLMESGT</sequence>
<dbReference type="SUPFAM" id="SSF56176">
    <property type="entry name" value="FAD-binding/transporter-associated domain-like"/>
    <property type="match status" value="1"/>
</dbReference>
<dbReference type="SUPFAM" id="SSF55447">
    <property type="entry name" value="CO dehydrogenase flavoprotein C-terminal domain-like"/>
    <property type="match status" value="1"/>
</dbReference>
<dbReference type="InterPro" id="IPR016169">
    <property type="entry name" value="FAD-bd_PCMH_sub2"/>
</dbReference>
<proteinExistence type="predicted"/>
<feature type="domain" description="FAD-binding PCMH-type" evidence="4">
    <location>
        <begin position="1"/>
        <end position="178"/>
    </location>
</feature>
<dbReference type="Pfam" id="PF00941">
    <property type="entry name" value="FAD_binding_5"/>
    <property type="match status" value="1"/>
</dbReference>
<dbReference type="PANTHER" id="PTHR42659">
    <property type="entry name" value="XANTHINE DEHYDROGENASE SUBUNIT C-RELATED"/>
    <property type="match status" value="1"/>
</dbReference>
<dbReference type="InterPro" id="IPR036683">
    <property type="entry name" value="CO_DH_flav_C_dom_sf"/>
</dbReference>
<name>A0A327KY85_9BRAD</name>
<dbReference type="PANTHER" id="PTHR42659:SF2">
    <property type="entry name" value="XANTHINE DEHYDROGENASE SUBUNIT C-RELATED"/>
    <property type="match status" value="1"/>
</dbReference>
<dbReference type="Gene3D" id="3.30.465.10">
    <property type="match status" value="1"/>
</dbReference>
<dbReference type="InterPro" id="IPR051312">
    <property type="entry name" value="Diverse_Substr_Oxidored"/>
</dbReference>
<dbReference type="OrthoDB" id="9793944at2"/>
<dbReference type="AlphaFoldDB" id="A0A327KY85"/>
<dbReference type="InterPro" id="IPR002346">
    <property type="entry name" value="Mopterin_DH_FAD-bd"/>
</dbReference>
<keyword evidence="1" id="KW-0285">Flavoprotein</keyword>
<reference evidence="5 6" key="1">
    <citation type="submission" date="2017-07" db="EMBL/GenBank/DDBJ databases">
        <title>Draft Genome Sequences of Select Purple Nonsulfur Bacteria.</title>
        <authorList>
            <person name="Lasarre B."/>
            <person name="Mckinlay J.B."/>
        </authorList>
    </citation>
    <scope>NUCLEOTIDE SEQUENCE [LARGE SCALE GENOMIC DNA]</scope>
    <source>
        <strain evidence="5 6">DSM 5909</strain>
    </source>
</reference>
<dbReference type="Proteomes" id="UP000249130">
    <property type="component" value="Unassembled WGS sequence"/>
</dbReference>
<evidence type="ECO:0000259" key="4">
    <source>
        <dbReference type="PROSITE" id="PS51387"/>
    </source>
</evidence>
<dbReference type="GO" id="GO:0071949">
    <property type="term" value="F:FAD binding"/>
    <property type="evidence" value="ECO:0007669"/>
    <property type="project" value="InterPro"/>
</dbReference>
<keyword evidence="3" id="KW-0560">Oxidoreductase</keyword>
<dbReference type="InterPro" id="IPR016167">
    <property type="entry name" value="FAD-bd_PCMH_sub1"/>
</dbReference>
<dbReference type="InterPro" id="IPR016166">
    <property type="entry name" value="FAD-bd_PCMH"/>
</dbReference>
<dbReference type="Gene3D" id="3.30.390.50">
    <property type="entry name" value="CO dehydrogenase flavoprotein, C-terminal domain"/>
    <property type="match status" value="1"/>
</dbReference>